<dbReference type="RefSeq" id="XP_056049270.1">
    <property type="nucleotide sequence ID" value="XM_056195664.1"/>
</dbReference>
<reference evidence="2" key="1">
    <citation type="journal article" date="2023" name="Access Microbiol">
        <title>De-novo genome assembly for Akanthomyces muscarius, a biocontrol agent of insect agricultural pests.</title>
        <authorList>
            <person name="Erdos Z."/>
            <person name="Studholme D.J."/>
            <person name="Raymond B."/>
            <person name="Sharma M."/>
        </authorList>
    </citation>
    <scope>NUCLEOTIDE SEQUENCE</scope>
    <source>
        <strain evidence="2">Ve6</strain>
    </source>
</reference>
<feature type="region of interest" description="Disordered" evidence="1">
    <location>
        <begin position="42"/>
        <end position="74"/>
    </location>
</feature>
<sequence>MCESDQRNPGMEAVGRCINKIRRKSNSFYSATPIPFNGPLVDYGTPRPSTTHHTTWPTIISQPSDNHPRMPMPH</sequence>
<proteinExistence type="predicted"/>
<dbReference type="KEGG" id="amus:LMH87_004446"/>
<evidence type="ECO:0000313" key="3">
    <source>
        <dbReference type="Proteomes" id="UP001144673"/>
    </source>
</evidence>
<evidence type="ECO:0000256" key="1">
    <source>
        <dbReference type="SAM" id="MobiDB-lite"/>
    </source>
</evidence>
<organism evidence="2 3">
    <name type="scientific">Akanthomyces muscarius</name>
    <name type="common">Entomopathogenic fungus</name>
    <name type="synonym">Lecanicillium muscarium</name>
    <dbReference type="NCBI Taxonomy" id="2231603"/>
    <lineage>
        <taxon>Eukaryota</taxon>
        <taxon>Fungi</taxon>
        <taxon>Dikarya</taxon>
        <taxon>Ascomycota</taxon>
        <taxon>Pezizomycotina</taxon>
        <taxon>Sordariomycetes</taxon>
        <taxon>Hypocreomycetidae</taxon>
        <taxon>Hypocreales</taxon>
        <taxon>Cordycipitaceae</taxon>
        <taxon>Akanthomyces</taxon>
    </lineage>
</organism>
<gene>
    <name evidence="2" type="ORF">LMH87_004446</name>
</gene>
<keyword evidence="3" id="KW-1185">Reference proteome</keyword>
<dbReference type="Proteomes" id="UP001144673">
    <property type="component" value="Chromosome 2"/>
</dbReference>
<evidence type="ECO:0000313" key="2">
    <source>
        <dbReference type="EMBL" id="KAJ4145600.1"/>
    </source>
</evidence>
<dbReference type="EMBL" id="JAJHUN010000011">
    <property type="protein sequence ID" value="KAJ4145600.1"/>
    <property type="molecule type" value="Genomic_DNA"/>
</dbReference>
<accession>A0A9W8Q4M5</accession>
<name>A0A9W8Q4M5_AKAMU</name>
<dbReference type="GeneID" id="80891605"/>
<comment type="caution">
    <text evidence="2">The sequence shown here is derived from an EMBL/GenBank/DDBJ whole genome shotgun (WGS) entry which is preliminary data.</text>
</comment>
<dbReference type="AlphaFoldDB" id="A0A9W8Q4M5"/>
<protein>
    <submittedName>
        <fullName evidence="2">Uncharacterized protein</fullName>
    </submittedName>
</protein>
<feature type="compositionally biased region" description="Polar residues" evidence="1">
    <location>
        <begin position="47"/>
        <end position="65"/>
    </location>
</feature>